<dbReference type="AlphaFoldDB" id="A0A2T2NL42"/>
<gene>
    <name evidence="2" type="ORF">BS50DRAFT_407997</name>
</gene>
<dbReference type="EMBL" id="KZ678136">
    <property type="protein sequence ID" value="PSN66143.1"/>
    <property type="molecule type" value="Genomic_DNA"/>
</dbReference>
<keyword evidence="3" id="KW-1185">Reference proteome</keyword>
<dbReference type="Proteomes" id="UP000240883">
    <property type="component" value="Unassembled WGS sequence"/>
</dbReference>
<protein>
    <submittedName>
        <fullName evidence="2">Uncharacterized protein</fullName>
    </submittedName>
</protein>
<evidence type="ECO:0000313" key="3">
    <source>
        <dbReference type="Proteomes" id="UP000240883"/>
    </source>
</evidence>
<feature type="compositionally biased region" description="Basic and acidic residues" evidence="1">
    <location>
        <begin position="74"/>
        <end position="89"/>
    </location>
</feature>
<organism evidence="2 3">
    <name type="scientific">Corynespora cassiicola Philippines</name>
    <dbReference type="NCBI Taxonomy" id="1448308"/>
    <lineage>
        <taxon>Eukaryota</taxon>
        <taxon>Fungi</taxon>
        <taxon>Dikarya</taxon>
        <taxon>Ascomycota</taxon>
        <taxon>Pezizomycotina</taxon>
        <taxon>Dothideomycetes</taxon>
        <taxon>Pleosporomycetidae</taxon>
        <taxon>Pleosporales</taxon>
        <taxon>Corynesporascaceae</taxon>
        <taxon>Corynespora</taxon>
    </lineage>
</organism>
<accession>A0A2T2NL42</accession>
<feature type="compositionally biased region" description="Basic and acidic residues" evidence="1">
    <location>
        <begin position="44"/>
        <end position="67"/>
    </location>
</feature>
<name>A0A2T2NL42_CORCC</name>
<evidence type="ECO:0000256" key="1">
    <source>
        <dbReference type="SAM" id="MobiDB-lite"/>
    </source>
</evidence>
<feature type="region of interest" description="Disordered" evidence="1">
    <location>
        <begin position="35"/>
        <end position="89"/>
    </location>
</feature>
<sequence length="162" mass="18575">MQVRPFEAKKSIGYPSLFEFPWGSASAEVKAPVSHAPYKTSETPNKRGEDNKGIIEKKKAEEIKQGHSDPCPDAGRDQHRRWEREKQDFCRGDSGPVQFTRRMVRFDGRSTPVSLNARRRLPCVLSQRGGRFDETRSRVLAGQRRCIEPCRHLNVKLRTTPN</sequence>
<evidence type="ECO:0000313" key="2">
    <source>
        <dbReference type="EMBL" id="PSN66143.1"/>
    </source>
</evidence>
<proteinExistence type="predicted"/>
<reference evidence="2 3" key="1">
    <citation type="journal article" date="2018" name="Front. Microbiol.">
        <title>Genome-Wide Analysis of Corynespora cassiicola Leaf Fall Disease Putative Effectors.</title>
        <authorList>
            <person name="Lopez D."/>
            <person name="Ribeiro S."/>
            <person name="Label P."/>
            <person name="Fumanal B."/>
            <person name="Venisse J.S."/>
            <person name="Kohler A."/>
            <person name="de Oliveira R.R."/>
            <person name="Labutti K."/>
            <person name="Lipzen A."/>
            <person name="Lail K."/>
            <person name="Bauer D."/>
            <person name="Ohm R.A."/>
            <person name="Barry K.W."/>
            <person name="Spatafora J."/>
            <person name="Grigoriev I.V."/>
            <person name="Martin F.M."/>
            <person name="Pujade-Renaud V."/>
        </authorList>
    </citation>
    <scope>NUCLEOTIDE SEQUENCE [LARGE SCALE GENOMIC DNA]</scope>
    <source>
        <strain evidence="2 3">Philippines</strain>
    </source>
</reference>